<dbReference type="Proteomes" id="UP001209276">
    <property type="component" value="Unassembled WGS sequence"/>
</dbReference>
<dbReference type="RefSeq" id="WP_087441001.1">
    <property type="nucleotide sequence ID" value="NZ_CABMNB010000012.1"/>
</dbReference>
<dbReference type="InterPro" id="IPR028964">
    <property type="entry name" value="Imm8"/>
</dbReference>
<evidence type="ECO:0000313" key="1">
    <source>
        <dbReference type="EMBL" id="MCY9610725.1"/>
    </source>
</evidence>
<evidence type="ECO:0000313" key="4">
    <source>
        <dbReference type="Proteomes" id="UP001209276"/>
    </source>
</evidence>
<evidence type="ECO:0000313" key="3">
    <source>
        <dbReference type="Proteomes" id="UP000315377"/>
    </source>
</evidence>
<reference evidence="2 3" key="1">
    <citation type="submission" date="2019-07" db="EMBL/GenBank/DDBJ databases">
        <title>Paenibacillus thiaminolyticus NRRL B-4156.</title>
        <authorList>
            <person name="Hehnly C."/>
            <person name="Zhang L."/>
        </authorList>
    </citation>
    <scope>NUCLEOTIDE SEQUENCE [LARGE SCALE GENOMIC DNA]</scope>
    <source>
        <strain evidence="2 3">NRRL B-4156</strain>
    </source>
</reference>
<dbReference type="Pfam" id="PF15586">
    <property type="entry name" value="Imm8"/>
    <property type="match status" value="1"/>
</dbReference>
<gene>
    <name evidence="2" type="ORF">FLT43_03800</name>
    <name evidence="1" type="ORF">M5W83_26615</name>
</gene>
<dbReference type="Proteomes" id="UP000315377">
    <property type="component" value="Chromosome"/>
</dbReference>
<dbReference type="EMBL" id="JAMDMM010000062">
    <property type="protein sequence ID" value="MCY9610725.1"/>
    <property type="molecule type" value="Genomic_DNA"/>
</dbReference>
<sequence length="146" mass="16661">MIKPVLKNLHISFVQKPIDINNFVIGVDVNISTEDDEGADIFYCRVMTPQKLNEILLEDGVVSGRGIFVVHEQDMESNLKLVEQKINKFLKACARETWEEVALAINYYLDWEYYDPSCGVADFYKSTRKLELCSTCNGSGFLPKVE</sequence>
<protein>
    <submittedName>
        <fullName evidence="1">Immunity 8 family protein</fullName>
    </submittedName>
</protein>
<accession>A0AAP9DRH9</accession>
<dbReference type="AlphaFoldDB" id="A0AAP9DRH9"/>
<dbReference type="GeneID" id="76995100"/>
<keyword evidence="4" id="KW-1185">Reference proteome</keyword>
<name>A0AAP9DRH9_PANTH</name>
<reference evidence="1 4" key="2">
    <citation type="submission" date="2022-05" db="EMBL/GenBank/DDBJ databases">
        <title>Genome Sequencing of Bee-Associated Microbes.</title>
        <authorList>
            <person name="Dunlap C."/>
        </authorList>
    </citation>
    <scope>NUCLEOTIDE SEQUENCE [LARGE SCALE GENOMIC DNA]</scope>
    <source>
        <strain evidence="1 4">NRRL B-14613</strain>
    </source>
</reference>
<evidence type="ECO:0000313" key="2">
    <source>
        <dbReference type="EMBL" id="QDM42720.1"/>
    </source>
</evidence>
<proteinExistence type="predicted"/>
<dbReference type="EMBL" id="CP041405">
    <property type="protein sequence ID" value="QDM42720.1"/>
    <property type="molecule type" value="Genomic_DNA"/>
</dbReference>
<organism evidence="2 3">
    <name type="scientific">Paenibacillus thiaminolyticus</name>
    <name type="common">Bacillus thiaminolyticus</name>
    <dbReference type="NCBI Taxonomy" id="49283"/>
    <lineage>
        <taxon>Bacteria</taxon>
        <taxon>Bacillati</taxon>
        <taxon>Bacillota</taxon>
        <taxon>Bacilli</taxon>
        <taxon>Bacillales</taxon>
        <taxon>Paenibacillaceae</taxon>
        <taxon>Paenibacillus</taxon>
    </lineage>
</organism>